<comment type="cofactor">
    <cofactor evidence="1 8">
        <name>heme</name>
        <dbReference type="ChEBI" id="CHEBI:30413"/>
    </cofactor>
</comment>
<keyword evidence="12" id="KW-1185">Reference proteome</keyword>
<comment type="similarity">
    <text evidence="2 9">Belongs to the cytochrome P450 family.</text>
</comment>
<evidence type="ECO:0000256" key="8">
    <source>
        <dbReference type="PIRSR" id="PIRSR602401-1"/>
    </source>
</evidence>
<dbReference type="PRINTS" id="PR00463">
    <property type="entry name" value="EP450I"/>
</dbReference>
<keyword evidence="10" id="KW-1133">Transmembrane helix</keyword>
<evidence type="ECO:0000313" key="12">
    <source>
        <dbReference type="Proteomes" id="UP000076584"/>
    </source>
</evidence>
<keyword evidence="4 8" id="KW-0479">Metal-binding</keyword>
<feature type="transmembrane region" description="Helical" evidence="10">
    <location>
        <begin position="12"/>
        <end position="36"/>
    </location>
</feature>
<reference evidence="11 12" key="1">
    <citation type="submission" date="2015-06" db="EMBL/GenBank/DDBJ databases">
        <title>Survival trade-offs in plant roots during colonization by closely related pathogenic and mutualistic fungi.</title>
        <authorList>
            <person name="Hacquard S."/>
            <person name="Kracher B."/>
            <person name="Hiruma K."/>
            <person name="Weinman A."/>
            <person name="Muench P."/>
            <person name="Garrido Oter R."/>
            <person name="Ver Loren van Themaat E."/>
            <person name="Dallerey J.-F."/>
            <person name="Damm U."/>
            <person name="Henrissat B."/>
            <person name="Lespinet O."/>
            <person name="Thon M."/>
            <person name="Kemen E."/>
            <person name="McHardy A.C."/>
            <person name="Schulze-Lefert P."/>
            <person name="O'Connell R.J."/>
        </authorList>
    </citation>
    <scope>NUCLEOTIDE SEQUENCE [LARGE SCALE GENOMIC DNA]</scope>
    <source>
        <strain evidence="11 12">MAFF 238704</strain>
    </source>
</reference>
<evidence type="ECO:0000256" key="10">
    <source>
        <dbReference type="SAM" id="Phobius"/>
    </source>
</evidence>
<evidence type="ECO:0000256" key="3">
    <source>
        <dbReference type="ARBA" id="ARBA00022617"/>
    </source>
</evidence>
<evidence type="ECO:0000256" key="5">
    <source>
        <dbReference type="ARBA" id="ARBA00023002"/>
    </source>
</evidence>
<keyword evidence="3 8" id="KW-0349">Heme</keyword>
<dbReference type="PANTHER" id="PTHR46300:SF7">
    <property type="entry name" value="P450, PUTATIVE (EUROFUNG)-RELATED"/>
    <property type="match status" value="1"/>
</dbReference>
<evidence type="ECO:0000256" key="4">
    <source>
        <dbReference type="ARBA" id="ARBA00022723"/>
    </source>
</evidence>
<evidence type="ECO:0000256" key="6">
    <source>
        <dbReference type="ARBA" id="ARBA00023004"/>
    </source>
</evidence>
<dbReference type="InterPro" id="IPR002401">
    <property type="entry name" value="Cyt_P450_E_grp-I"/>
</dbReference>
<keyword evidence="10" id="KW-0812">Transmembrane</keyword>
<sequence>LSPLVSLSSLSLPVAIMDIVPLVTSFIGLLLISYLVEKVFKRFRGGRRPPLPPGPKGLPIVGNVNDLPKPGELEAHHWLKHKELYGPAELEQKLTFTSGTGPISSITTMGQTIVILNDAQLANELFDKRSVKHSSRPSQTLTGEMVGLKDLTGMLVYGERLRVHRKNMSRIIGSKTAASQYNTLQEAEVGHFLLHLLDDPGNLVEHIKRLVGRVHLEECRRTDKLLREAGSLILKIAYGYTAEPFKEDPLLGMIEETMDNFAKGAVPGAFLVDIFPFLRYIPEWVPGTGFKQIAKQWRAQLQGTRDKPYAFVEHQMAQGKDNGSFLAHLLESSDPSPENDFNNKYSALALYGGGADTTVSSIATFFLAMMVYPEVQQKAQAEIDRVVGQERLPNIHDREELPYIEALAKEVMRWHPIGPMGLPHSSTEDDIFEGYFIPKGAMVFPNIWHFTHDPERYPDPMTFKPERFLVSDGHEPEVDPHKFVFGFGRRICPGRILAENSIFLTVAQTLAVYSLSKPVRDGRVVEPSIKFTPGVISHPEPFDISIKPRSPHHEKLIRAIEETYPWQPSDAKTLESLQV</sequence>
<evidence type="ECO:0000256" key="9">
    <source>
        <dbReference type="RuleBase" id="RU000461"/>
    </source>
</evidence>
<keyword evidence="10" id="KW-0472">Membrane</keyword>
<organism evidence="11 12">
    <name type="scientific">Colletotrichum incanum</name>
    <name type="common">Soybean anthracnose fungus</name>
    <dbReference type="NCBI Taxonomy" id="1573173"/>
    <lineage>
        <taxon>Eukaryota</taxon>
        <taxon>Fungi</taxon>
        <taxon>Dikarya</taxon>
        <taxon>Ascomycota</taxon>
        <taxon>Pezizomycotina</taxon>
        <taxon>Sordariomycetes</taxon>
        <taxon>Hypocreomycetidae</taxon>
        <taxon>Glomerellales</taxon>
        <taxon>Glomerellaceae</taxon>
        <taxon>Colletotrichum</taxon>
        <taxon>Colletotrichum spaethianum species complex</taxon>
    </lineage>
</organism>
<dbReference type="PANTHER" id="PTHR46300">
    <property type="entry name" value="P450, PUTATIVE (EUROFUNG)-RELATED-RELATED"/>
    <property type="match status" value="1"/>
</dbReference>
<feature type="binding site" description="axial binding residue" evidence="8">
    <location>
        <position position="492"/>
    </location>
    <ligand>
        <name>heme</name>
        <dbReference type="ChEBI" id="CHEBI:30413"/>
    </ligand>
    <ligandPart>
        <name>Fe</name>
        <dbReference type="ChEBI" id="CHEBI:18248"/>
    </ligandPart>
</feature>
<dbReference type="InterPro" id="IPR017972">
    <property type="entry name" value="Cyt_P450_CS"/>
</dbReference>
<dbReference type="InterPro" id="IPR036396">
    <property type="entry name" value="Cyt_P450_sf"/>
</dbReference>
<dbReference type="Proteomes" id="UP000076584">
    <property type="component" value="Unassembled WGS sequence"/>
</dbReference>
<dbReference type="AlphaFoldDB" id="A0A167AVG5"/>
<dbReference type="GO" id="GO:0004497">
    <property type="term" value="F:monooxygenase activity"/>
    <property type="evidence" value="ECO:0007669"/>
    <property type="project" value="UniProtKB-KW"/>
</dbReference>
<dbReference type="GO" id="GO:0016705">
    <property type="term" value="F:oxidoreductase activity, acting on paired donors, with incorporation or reduction of molecular oxygen"/>
    <property type="evidence" value="ECO:0007669"/>
    <property type="project" value="InterPro"/>
</dbReference>
<comment type="caution">
    <text evidence="11">The sequence shown here is derived from an EMBL/GenBank/DDBJ whole genome shotgun (WGS) entry which is preliminary data.</text>
</comment>
<evidence type="ECO:0000256" key="7">
    <source>
        <dbReference type="ARBA" id="ARBA00023033"/>
    </source>
</evidence>
<dbReference type="STRING" id="1573173.A0A167AVG5"/>
<evidence type="ECO:0000313" key="11">
    <source>
        <dbReference type="EMBL" id="KZL80567.1"/>
    </source>
</evidence>
<proteinExistence type="inferred from homology"/>
<dbReference type="CDD" id="cd11065">
    <property type="entry name" value="CYP64-like"/>
    <property type="match status" value="1"/>
</dbReference>
<protein>
    <submittedName>
        <fullName evidence="11">Cytochrome p450</fullName>
    </submittedName>
</protein>
<evidence type="ECO:0000256" key="1">
    <source>
        <dbReference type="ARBA" id="ARBA00001971"/>
    </source>
</evidence>
<dbReference type="PROSITE" id="PS00086">
    <property type="entry name" value="CYTOCHROME_P450"/>
    <property type="match status" value="1"/>
</dbReference>
<dbReference type="GO" id="GO:0005506">
    <property type="term" value="F:iron ion binding"/>
    <property type="evidence" value="ECO:0007669"/>
    <property type="project" value="InterPro"/>
</dbReference>
<dbReference type="InterPro" id="IPR001128">
    <property type="entry name" value="Cyt_P450"/>
</dbReference>
<keyword evidence="7 9" id="KW-0503">Monooxygenase</keyword>
<dbReference type="GO" id="GO:0020037">
    <property type="term" value="F:heme binding"/>
    <property type="evidence" value="ECO:0007669"/>
    <property type="project" value="InterPro"/>
</dbReference>
<dbReference type="Gene3D" id="1.10.630.10">
    <property type="entry name" value="Cytochrome P450"/>
    <property type="match status" value="1"/>
</dbReference>
<name>A0A167AVG5_COLIC</name>
<accession>A0A167AVG5</accession>
<dbReference type="SUPFAM" id="SSF48264">
    <property type="entry name" value="Cytochrome P450"/>
    <property type="match status" value="1"/>
</dbReference>
<dbReference type="Pfam" id="PF00067">
    <property type="entry name" value="p450"/>
    <property type="match status" value="1"/>
</dbReference>
<keyword evidence="5 9" id="KW-0560">Oxidoreductase</keyword>
<dbReference type="EMBL" id="LFIW01001864">
    <property type="protein sequence ID" value="KZL80567.1"/>
    <property type="molecule type" value="Genomic_DNA"/>
</dbReference>
<dbReference type="InterPro" id="IPR050364">
    <property type="entry name" value="Cytochrome_P450_fung"/>
</dbReference>
<gene>
    <name evidence="11" type="ORF">CI238_10562</name>
</gene>
<dbReference type="PRINTS" id="PR00385">
    <property type="entry name" value="P450"/>
</dbReference>
<keyword evidence="6 8" id="KW-0408">Iron</keyword>
<evidence type="ECO:0000256" key="2">
    <source>
        <dbReference type="ARBA" id="ARBA00010617"/>
    </source>
</evidence>
<feature type="non-terminal residue" evidence="11">
    <location>
        <position position="1"/>
    </location>
</feature>